<keyword evidence="3" id="KW-1185">Reference proteome</keyword>
<dbReference type="InterPro" id="IPR036514">
    <property type="entry name" value="SGNH_hydro_sf"/>
</dbReference>
<evidence type="ECO:0000256" key="1">
    <source>
        <dbReference type="PIRSR" id="PIRSR637460-2"/>
    </source>
</evidence>
<feature type="disulfide bond" evidence="1">
    <location>
        <begin position="187"/>
        <end position="202"/>
    </location>
</feature>
<dbReference type="GO" id="GO:0006629">
    <property type="term" value="P:lipid metabolic process"/>
    <property type="evidence" value="ECO:0007669"/>
    <property type="project" value="TreeGrafter"/>
</dbReference>
<protein>
    <recommendedName>
        <fullName evidence="4">SGNH hydrolase-type esterase domain-containing protein</fullName>
    </recommendedName>
</protein>
<dbReference type="AlphaFoldDB" id="A0A9X2IGH8"/>
<gene>
    <name evidence="2" type="ORF">M8330_19025</name>
</gene>
<dbReference type="SUPFAM" id="SSF52266">
    <property type="entry name" value="SGNH hydrolase"/>
    <property type="match status" value="1"/>
</dbReference>
<dbReference type="Gene3D" id="3.40.50.1110">
    <property type="entry name" value="SGNH hydrolase"/>
    <property type="match status" value="1"/>
</dbReference>
<evidence type="ECO:0000313" key="2">
    <source>
        <dbReference type="EMBL" id="MCM0622387.1"/>
    </source>
</evidence>
<dbReference type="Proteomes" id="UP001139485">
    <property type="component" value="Unassembled WGS sequence"/>
</dbReference>
<comment type="caution">
    <text evidence="2">The sequence shown here is derived from an EMBL/GenBank/DDBJ whole genome shotgun (WGS) entry which is preliminary data.</text>
</comment>
<dbReference type="InterPro" id="IPR037460">
    <property type="entry name" value="SEST-like"/>
</dbReference>
<keyword evidence="1" id="KW-1015">Disulfide bond</keyword>
<proteinExistence type="predicted"/>
<dbReference type="PANTHER" id="PTHR37981:SF1">
    <property type="entry name" value="SGNH HYDROLASE-TYPE ESTERASE DOMAIN-CONTAINING PROTEIN"/>
    <property type="match status" value="1"/>
</dbReference>
<reference evidence="2" key="1">
    <citation type="submission" date="2022-05" db="EMBL/GenBank/DDBJ databases">
        <authorList>
            <person name="Tuo L."/>
        </authorList>
    </citation>
    <scope>NUCLEOTIDE SEQUENCE</scope>
    <source>
        <strain evidence="2">BSK12Z-4</strain>
    </source>
</reference>
<sequence length="419" mass="43672">MPSARFVLPAHRTSHRATRRATHRATLAFLGSAAAALGVLAPVSPVAVAPAAADETPYVVSVGDSYISGEAGRWAGSSNADSDRADALGAGAYLDAGSSESIERCHRSSSAEIHIGTAPSLNLACSGAETSTSTGDRFKPGLDFYDGAEGQGQALALQEFASSHDVGMVVVSIGGNDVGFADVVQTCVLDFLYSPGWAKDYCHDDNSVEDAFSASHLAQVRADVAAGLTNVATAMRTAGYSDDEWTLLLQTYPSPIPRAGGFRYSQSGYTRQDTGGCGFWNADADWANDTALPAINSTVLGGLADSGLTNTAVLDLAHTFDGRRLCESGVGLYEEVGLASWTSPGAVDRTEWVNQIRTVSTIGSGSPYYVQESLHPNYWGQLAVRSCVRQAWNGGAPLGGTCTRTGTGLTAGEPVMALR</sequence>
<dbReference type="PANTHER" id="PTHR37981">
    <property type="entry name" value="LIPASE 2"/>
    <property type="match status" value="1"/>
</dbReference>
<dbReference type="RefSeq" id="WP_250828606.1">
    <property type="nucleotide sequence ID" value="NZ_JAMOIL010000034.1"/>
</dbReference>
<evidence type="ECO:0000313" key="3">
    <source>
        <dbReference type="Proteomes" id="UP001139485"/>
    </source>
</evidence>
<name>A0A9X2IGH8_9ACTN</name>
<organism evidence="2 3">
    <name type="scientific">Nocardioides bruguierae</name>
    <dbReference type="NCBI Taxonomy" id="2945102"/>
    <lineage>
        <taxon>Bacteria</taxon>
        <taxon>Bacillati</taxon>
        <taxon>Actinomycetota</taxon>
        <taxon>Actinomycetes</taxon>
        <taxon>Propionibacteriales</taxon>
        <taxon>Nocardioidaceae</taxon>
        <taxon>Nocardioides</taxon>
    </lineage>
</organism>
<evidence type="ECO:0008006" key="4">
    <source>
        <dbReference type="Google" id="ProtNLM"/>
    </source>
</evidence>
<accession>A0A9X2IGH8</accession>
<dbReference type="EMBL" id="JAMOIL010000034">
    <property type="protein sequence ID" value="MCM0622387.1"/>
    <property type="molecule type" value="Genomic_DNA"/>
</dbReference>
<dbReference type="GO" id="GO:0016788">
    <property type="term" value="F:hydrolase activity, acting on ester bonds"/>
    <property type="evidence" value="ECO:0007669"/>
    <property type="project" value="InterPro"/>
</dbReference>